<dbReference type="RefSeq" id="XP_062702622.1">
    <property type="nucleotide sequence ID" value="XM_062846638.1"/>
</dbReference>
<protein>
    <recommendedName>
        <fullName evidence="4">Tyr recombinase domain-containing protein</fullName>
    </recommendedName>
</protein>
<proteinExistence type="predicted"/>
<evidence type="ECO:0000256" key="1">
    <source>
        <dbReference type="ARBA" id="ARBA00023172"/>
    </source>
</evidence>
<dbReference type="Proteomes" id="UP000069940">
    <property type="component" value="Unassembled WGS sequence"/>
</dbReference>
<reference evidence="2" key="2">
    <citation type="submission" date="2025-05" db="UniProtKB">
        <authorList>
            <consortium name="EnsemblMetazoa"/>
        </authorList>
    </citation>
    <scope>IDENTIFICATION</scope>
    <source>
        <strain evidence="2">Foshan</strain>
    </source>
</reference>
<dbReference type="Gene3D" id="1.10.443.10">
    <property type="entry name" value="Intergrase catalytic core"/>
    <property type="match status" value="1"/>
</dbReference>
<dbReference type="SUPFAM" id="SSF56349">
    <property type="entry name" value="DNA breaking-rejoining enzymes"/>
    <property type="match status" value="1"/>
</dbReference>
<dbReference type="InterPro" id="IPR013762">
    <property type="entry name" value="Integrase-like_cat_sf"/>
</dbReference>
<dbReference type="GeneID" id="134285581"/>
<dbReference type="InterPro" id="IPR011010">
    <property type="entry name" value="DNA_brk_join_enz"/>
</dbReference>
<sequence length="280" mass="32103">MSDSDSDSPMDVDAAAEAALAGLLPEKSKTLYENSYKRFNDWRTKNKIAAVDEKCMLAYFSQEMGSQKPSTSWTHYSMLKSTLNMHMGVDISGFRNLISFLKRKSDGFRPKKSKILTKEQIFKFLKDADDTIYLATKVVLIVGVYGACRREEILKLTLADIEDMADKVTITIPNTKTKIMRQFVITKGNAPEVDMLKLFRQYAQMRPAGLTHSRFFVGYRAGKCTKQVIGINAIAKMPKTIVSRVHRPLFPTIISFSPRRLWSRHFYFEETWRMEVFSSC</sequence>
<keyword evidence="3" id="KW-1185">Reference proteome</keyword>
<keyword evidence="1" id="KW-0233">DNA recombination</keyword>
<accession>A0ABM1XY65</accession>
<reference evidence="3" key="1">
    <citation type="journal article" date="2015" name="Proc. Natl. Acad. Sci. U.S.A.">
        <title>Genome sequence of the Asian Tiger mosquito, Aedes albopictus, reveals insights into its biology, genetics, and evolution.</title>
        <authorList>
            <person name="Chen X.G."/>
            <person name="Jiang X."/>
            <person name="Gu J."/>
            <person name="Xu M."/>
            <person name="Wu Y."/>
            <person name="Deng Y."/>
            <person name="Zhang C."/>
            <person name="Bonizzoni M."/>
            <person name="Dermauw W."/>
            <person name="Vontas J."/>
            <person name="Armbruster P."/>
            <person name="Huang X."/>
            <person name="Yang Y."/>
            <person name="Zhang H."/>
            <person name="He W."/>
            <person name="Peng H."/>
            <person name="Liu Y."/>
            <person name="Wu K."/>
            <person name="Chen J."/>
            <person name="Lirakis M."/>
            <person name="Topalis P."/>
            <person name="Van Leeuwen T."/>
            <person name="Hall A.B."/>
            <person name="Jiang X."/>
            <person name="Thorpe C."/>
            <person name="Mueller R.L."/>
            <person name="Sun C."/>
            <person name="Waterhouse R.M."/>
            <person name="Yan G."/>
            <person name="Tu Z.J."/>
            <person name="Fang X."/>
            <person name="James A.A."/>
        </authorList>
    </citation>
    <scope>NUCLEOTIDE SEQUENCE [LARGE SCALE GENOMIC DNA]</scope>
    <source>
        <strain evidence="3">Foshan</strain>
    </source>
</reference>
<evidence type="ECO:0008006" key="4">
    <source>
        <dbReference type="Google" id="ProtNLM"/>
    </source>
</evidence>
<evidence type="ECO:0000313" key="2">
    <source>
        <dbReference type="EnsemblMetazoa" id="AALFPA23_003918.P4608"/>
    </source>
</evidence>
<evidence type="ECO:0000313" key="3">
    <source>
        <dbReference type="Proteomes" id="UP000069940"/>
    </source>
</evidence>
<dbReference type="EnsemblMetazoa" id="AALFPA23_003918.R4608">
    <property type="protein sequence ID" value="AALFPA23_003918.P4608"/>
    <property type="gene ID" value="AALFPA23_003918"/>
</dbReference>
<organism evidence="2 3">
    <name type="scientific">Aedes albopictus</name>
    <name type="common">Asian tiger mosquito</name>
    <name type="synonym">Stegomyia albopicta</name>
    <dbReference type="NCBI Taxonomy" id="7160"/>
    <lineage>
        <taxon>Eukaryota</taxon>
        <taxon>Metazoa</taxon>
        <taxon>Ecdysozoa</taxon>
        <taxon>Arthropoda</taxon>
        <taxon>Hexapoda</taxon>
        <taxon>Insecta</taxon>
        <taxon>Pterygota</taxon>
        <taxon>Neoptera</taxon>
        <taxon>Endopterygota</taxon>
        <taxon>Diptera</taxon>
        <taxon>Nematocera</taxon>
        <taxon>Culicoidea</taxon>
        <taxon>Culicidae</taxon>
        <taxon>Culicinae</taxon>
        <taxon>Aedini</taxon>
        <taxon>Aedes</taxon>
        <taxon>Stegomyia</taxon>
    </lineage>
</organism>
<name>A0ABM1XY65_AEDAL</name>